<dbReference type="Proteomes" id="UP001596297">
    <property type="component" value="Unassembled WGS sequence"/>
</dbReference>
<comment type="caution">
    <text evidence="1">The sequence shown here is derived from an EMBL/GenBank/DDBJ whole genome shotgun (WGS) entry which is preliminary data.</text>
</comment>
<proteinExistence type="predicted"/>
<dbReference type="SUPFAM" id="SSF52540">
    <property type="entry name" value="P-loop containing nucleoside triphosphate hydrolases"/>
    <property type="match status" value="1"/>
</dbReference>
<reference evidence="2" key="1">
    <citation type="journal article" date="2019" name="Int. J. Syst. Evol. Microbiol.">
        <title>The Global Catalogue of Microorganisms (GCM) 10K type strain sequencing project: providing services to taxonomists for standard genome sequencing and annotation.</title>
        <authorList>
            <consortium name="The Broad Institute Genomics Platform"/>
            <consortium name="The Broad Institute Genome Sequencing Center for Infectious Disease"/>
            <person name="Wu L."/>
            <person name="Ma J."/>
        </authorList>
    </citation>
    <scope>NUCLEOTIDE SEQUENCE [LARGE SCALE GENOMIC DNA]</scope>
    <source>
        <strain evidence="2">CGMCC 1.15772</strain>
    </source>
</reference>
<accession>A0ABW1YGE3</accession>
<dbReference type="RefSeq" id="WP_380084254.1">
    <property type="nucleotide sequence ID" value="NZ_JBHSWD010000006.1"/>
</dbReference>
<keyword evidence="2" id="KW-1185">Reference proteome</keyword>
<name>A0ABW1YGE3_9DEIO</name>
<organism evidence="1 2">
    <name type="scientific">Deinococcus lacus</name>
    <dbReference type="NCBI Taxonomy" id="392561"/>
    <lineage>
        <taxon>Bacteria</taxon>
        <taxon>Thermotogati</taxon>
        <taxon>Deinococcota</taxon>
        <taxon>Deinococci</taxon>
        <taxon>Deinococcales</taxon>
        <taxon>Deinococcaceae</taxon>
        <taxon>Deinococcus</taxon>
    </lineage>
</organism>
<evidence type="ECO:0000313" key="1">
    <source>
        <dbReference type="EMBL" id="MFC6593181.1"/>
    </source>
</evidence>
<dbReference type="Gene3D" id="3.40.50.300">
    <property type="entry name" value="P-loop containing nucleotide triphosphate hydrolases"/>
    <property type="match status" value="1"/>
</dbReference>
<evidence type="ECO:0000313" key="2">
    <source>
        <dbReference type="Proteomes" id="UP001596297"/>
    </source>
</evidence>
<protein>
    <submittedName>
        <fullName evidence="1">Uncharacterized protein</fullName>
    </submittedName>
</protein>
<sequence length="115" mass="12619">MIPANPEVMSLDGMRRTFDVLRDEEERRGKPWQAKVATVLTMVRLGRKLEQAKAALEALGIPVLENTVRASEAFKDASSQGVLVRDVKTNSLAGECWSDYGAVVEESLGMIGERA</sequence>
<gene>
    <name evidence="1" type="ORF">ACFP81_14940</name>
</gene>
<dbReference type="InterPro" id="IPR027417">
    <property type="entry name" value="P-loop_NTPase"/>
</dbReference>
<dbReference type="EMBL" id="JBHSWD010000006">
    <property type="protein sequence ID" value="MFC6593181.1"/>
    <property type="molecule type" value="Genomic_DNA"/>
</dbReference>